<evidence type="ECO:0000313" key="2">
    <source>
        <dbReference type="EMBL" id="KAK8078561.1"/>
    </source>
</evidence>
<proteinExistence type="predicted"/>
<gene>
    <name evidence="2" type="ORF">PG996_004731</name>
</gene>
<comment type="caution">
    <text evidence="2">The sequence shown here is derived from an EMBL/GenBank/DDBJ whole genome shotgun (WGS) entry which is preliminary data.</text>
</comment>
<feature type="region of interest" description="Disordered" evidence="1">
    <location>
        <begin position="59"/>
        <end position="98"/>
    </location>
</feature>
<organism evidence="2 3">
    <name type="scientific">Apiospora saccharicola</name>
    <dbReference type="NCBI Taxonomy" id="335842"/>
    <lineage>
        <taxon>Eukaryota</taxon>
        <taxon>Fungi</taxon>
        <taxon>Dikarya</taxon>
        <taxon>Ascomycota</taxon>
        <taxon>Pezizomycotina</taxon>
        <taxon>Sordariomycetes</taxon>
        <taxon>Xylariomycetidae</taxon>
        <taxon>Amphisphaeriales</taxon>
        <taxon>Apiosporaceae</taxon>
        <taxon>Apiospora</taxon>
    </lineage>
</organism>
<dbReference type="EMBL" id="JAQQWM010000002">
    <property type="protein sequence ID" value="KAK8078561.1"/>
    <property type="molecule type" value="Genomic_DNA"/>
</dbReference>
<keyword evidence="3" id="KW-1185">Reference proteome</keyword>
<evidence type="ECO:0000256" key="1">
    <source>
        <dbReference type="SAM" id="MobiDB-lite"/>
    </source>
</evidence>
<evidence type="ECO:0000313" key="3">
    <source>
        <dbReference type="Proteomes" id="UP001446871"/>
    </source>
</evidence>
<reference evidence="2 3" key="1">
    <citation type="submission" date="2023-01" db="EMBL/GenBank/DDBJ databases">
        <title>Analysis of 21 Apiospora genomes using comparative genomics revels a genus with tremendous synthesis potential of carbohydrate active enzymes and secondary metabolites.</title>
        <authorList>
            <person name="Sorensen T."/>
        </authorList>
    </citation>
    <scope>NUCLEOTIDE SEQUENCE [LARGE SCALE GENOMIC DNA]</scope>
    <source>
        <strain evidence="2 3">CBS 83171</strain>
    </source>
</reference>
<sequence>MAECLDIRKELEAIQCEGKITSQEFAENLVRCTSPNFREQFIQACVDQGVLSAEYVEASRKKYNNPQDNKNNKKEEEEKAAGKHKTEDNESKDDAMQE</sequence>
<accession>A0ABR1W7M9</accession>
<name>A0ABR1W7M9_9PEZI</name>
<feature type="compositionally biased region" description="Basic and acidic residues" evidence="1">
    <location>
        <begin position="70"/>
        <end position="98"/>
    </location>
</feature>
<dbReference type="Proteomes" id="UP001446871">
    <property type="component" value="Unassembled WGS sequence"/>
</dbReference>
<protein>
    <submittedName>
        <fullName evidence="2">Uncharacterized protein</fullName>
    </submittedName>
</protein>